<dbReference type="InterPro" id="IPR050447">
    <property type="entry name" value="Erg6_SMT_methyltransf"/>
</dbReference>
<proteinExistence type="predicted"/>
<evidence type="ECO:0000313" key="4">
    <source>
        <dbReference type="Proteomes" id="UP001589619"/>
    </source>
</evidence>
<reference evidence="3 4" key="1">
    <citation type="submission" date="2024-09" db="EMBL/GenBank/DDBJ databases">
        <authorList>
            <person name="Sun Q."/>
            <person name="Mori K."/>
        </authorList>
    </citation>
    <scope>NUCLEOTIDE SEQUENCE [LARGE SCALE GENOMIC DNA]</scope>
    <source>
        <strain evidence="3 4">JCM 12520</strain>
    </source>
</reference>
<sequence>MSNNKDIEMVIETWDKYHPIYMECILRDRPDFHGFFADGGVETDFEFELLGDIQGLKLLDTCCACDARQAFSWTNLGANVTACDISPVAINIAKDNAKKIGLNVNFQVADARTLEPINDNEYDIVYATYIGWYQDIEMGFKNWFRVLKPGGRLLYVGLYPATVSKNYYDRTPDYYIFEATPVGRKYGVNINIPTVNFHHTLSDIVIVKQ</sequence>
<dbReference type="Gene3D" id="3.40.50.150">
    <property type="entry name" value="Vaccinia Virus protein VP39"/>
    <property type="match status" value="1"/>
</dbReference>
<dbReference type="GO" id="GO:0032259">
    <property type="term" value="P:methylation"/>
    <property type="evidence" value="ECO:0007669"/>
    <property type="project" value="UniProtKB-KW"/>
</dbReference>
<dbReference type="CDD" id="cd02440">
    <property type="entry name" value="AdoMet_MTases"/>
    <property type="match status" value="1"/>
</dbReference>
<dbReference type="InterPro" id="IPR013216">
    <property type="entry name" value="Methyltransf_11"/>
</dbReference>
<dbReference type="EC" id="2.1.1.-" evidence="3"/>
<organism evidence="3 4">
    <name type="scientific">Paenibacillus hodogayensis</name>
    <dbReference type="NCBI Taxonomy" id="279208"/>
    <lineage>
        <taxon>Bacteria</taxon>
        <taxon>Bacillati</taxon>
        <taxon>Bacillota</taxon>
        <taxon>Bacilli</taxon>
        <taxon>Bacillales</taxon>
        <taxon>Paenibacillaceae</taxon>
        <taxon>Paenibacillus</taxon>
    </lineage>
</organism>
<dbReference type="EMBL" id="JBHMAG010000016">
    <property type="protein sequence ID" value="MFB9754544.1"/>
    <property type="molecule type" value="Genomic_DNA"/>
</dbReference>
<accession>A0ABV5W1V1</accession>
<evidence type="ECO:0000256" key="1">
    <source>
        <dbReference type="ARBA" id="ARBA00022679"/>
    </source>
</evidence>
<feature type="domain" description="Methyltransferase type 11" evidence="2">
    <location>
        <begin position="65"/>
        <end position="154"/>
    </location>
</feature>
<keyword evidence="4" id="KW-1185">Reference proteome</keyword>
<dbReference type="Proteomes" id="UP001589619">
    <property type="component" value="Unassembled WGS sequence"/>
</dbReference>
<dbReference type="GO" id="GO:0008168">
    <property type="term" value="F:methyltransferase activity"/>
    <property type="evidence" value="ECO:0007669"/>
    <property type="project" value="UniProtKB-KW"/>
</dbReference>
<dbReference type="PANTHER" id="PTHR44068">
    <property type="entry name" value="ZGC:194242"/>
    <property type="match status" value="1"/>
</dbReference>
<name>A0ABV5W1V1_9BACL</name>
<dbReference type="SUPFAM" id="SSF53335">
    <property type="entry name" value="S-adenosyl-L-methionine-dependent methyltransferases"/>
    <property type="match status" value="1"/>
</dbReference>
<gene>
    <name evidence="3" type="ORF">ACFFNY_23495</name>
</gene>
<keyword evidence="1 3" id="KW-0808">Transferase</keyword>
<dbReference type="Pfam" id="PF08241">
    <property type="entry name" value="Methyltransf_11"/>
    <property type="match status" value="1"/>
</dbReference>
<evidence type="ECO:0000313" key="3">
    <source>
        <dbReference type="EMBL" id="MFB9754544.1"/>
    </source>
</evidence>
<dbReference type="InterPro" id="IPR029063">
    <property type="entry name" value="SAM-dependent_MTases_sf"/>
</dbReference>
<dbReference type="PANTHER" id="PTHR44068:SF11">
    <property type="entry name" value="GERANYL DIPHOSPHATE 2-C-METHYLTRANSFERASE"/>
    <property type="match status" value="1"/>
</dbReference>
<evidence type="ECO:0000259" key="2">
    <source>
        <dbReference type="Pfam" id="PF08241"/>
    </source>
</evidence>
<keyword evidence="3" id="KW-0489">Methyltransferase</keyword>
<comment type="caution">
    <text evidence="3">The sequence shown here is derived from an EMBL/GenBank/DDBJ whole genome shotgun (WGS) entry which is preliminary data.</text>
</comment>
<dbReference type="RefSeq" id="WP_344909133.1">
    <property type="nucleotide sequence ID" value="NZ_BAAAYO010000008.1"/>
</dbReference>
<protein>
    <submittedName>
        <fullName evidence="3">Class I SAM-dependent methyltransferase</fullName>
        <ecNumber evidence="3">2.1.1.-</ecNumber>
    </submittedName>
</protein>